<comment type="caution">
    <text evidence="2">The sequence shown here is derived from an EMBL/GenBank/DDBJ whole genome shotgun (WGS) entry which is preliminary data.</text>
</comment>
<accession>A0A4Y2QLU4</accession>
<dbReference type="Proteomes" id="UP000499080">
    <property type="component" value="Unassembled WGS sequence"/>
</dbReference>
<feature type="compositionally biased region" description="Basic and acidic residues" evidence="1">
    <location>
        <begin position="9"/>
        <end position="20"/>
    </location>
</feature>
<sequence>MLIGVRVTSNDHRPRPDPSRRRYVLSQERGKTPLLYPPGKRDPAYLYGDFSFVNSWCLPGKSRVTVNHPALAYGALNDSRCNSSRTEVGALVVRHGSGRGLTLPEGGTYYHWWEVTQSPHYYTPRESEFLFIYTAKTHIRVLAMYRACN</sequence>
<proteinExistence type="predicted"/>
<feature type="region of interest" description="Disordered" evidence="1">
    <location>
        <begin position="1"/>
        <end position="20"/>
    </location>
</feature>
<dbReference type="AlphaFoldDB" id="A0A4Y2QLU4"/>
<dbReference type="EMBL" id="BGPR01014221">
    <property type="protein sequence ID" value="GBN64246.1"/>
    <property type="molecule type" value="Genomic_DNA"/>
</dbReference>
<name>A0A4Y2QLU4_ARAVE</name>
<reference evidence="2 3" key="1">
    <citation type="journal article" date="2019" name="Sci. Rep.">
        <title>Orb-weaving spider Araneus ventricosus genome elucidates the spidroin gene catalogue.</title>
        <authorList>
            <person name="Kono N."/>
            <person name="Nakamura H."/>
            <person name="Ohtoshi R."/>
            <person name="Moran D.A.P."/>
            <person name="Shinohara A."/>
            <person name="Yoshida Y."/>
            <person name="Fujiwara M."/>
            <person name="Mori M."/>
            <person name="Tomita M."/>
            <person name="Arakawa K."/>
        </authorList>
    </citation>
    <scope>NUCLEOTIDE SEQUENCE [LARGE SCALE GENOMIC DNA]</scope>
</reference>
<evidence type="ECO:0000256" key="1">
    <source>
        <dbReference type="SAM" id="MobiDB-lite"/>
    </source>
</evidence>
<gene>
    <name evidence="2" type="ORF">AVEN_28227_1</name>
</gene>
<protein>
    <submittedName>
        <fullName evidence="2">Uncharacterized protein</fullName>
    </submittedName>
</protein>
<evidence type="ECO:0000313" key="3">
    <source>
        <dbReference type="Proteomes" id="UP000499080"/>
    </source>
</evidence>
<organism evidence="2 3">
    <name type="scientific">Araneus ventricosus</name>
    <name type="common">Orbweaver spider</name>
    <name type="synonym">Epeira ventricosa</name>
    <dbReference type="NCBI Taxonomy" id="182803"/>
    <lineage>
        <taxon>Eukaryota</taxon>
        <taxon>Metazoa</taxon>
        <taxon>Ecdysozoa</taxon>
        <taxon>Arthropoda</taxon>
        <taxon>Chelicerata</taxon>
        <taxon>Arachnida</taxon>
        <taxon>Araneae</taxon>
        <taxon>Araneomorphae</taxon>
        <taxon>Entelegynae</taxon>
        <taxon>Araneoidea</taxon>
        <taxon>Araneidae</taxon>
        <taxon>Araneus</taxon>
    </lineage>
</organism>
<keyword evidence="3" id="KW-1185">Reference proteome</keyword>
<evidence type="ECO:0000313" key="2">
    <source>
        <dbReference type="EMBL" id="GBN64246.1"/>
    </source>
</evidence>